<name>A0A803LUI9_CHEQI</name>
<dbReference type="Gramene" id="AUR62018883-RA">
    <property type="protein sequence ID" value="AUR62018883-RA:cds"/>
    <property type="gene ID" value="AUR62018883"/>
</dbReference>
<dbReference type="InterPro" id="IPR036875">
    <property type="entry name" value="Znf_CCHC_sf"/>
</dbReference>
<proteinExistence type="predicted"/>
<evidence type="ECO:0000259" key="3">
    <source>
        <dbReference type="PROSITE" id="PS50158"/>
    </source>
</evidence>
<reference evidence="4" key="2">
    <citation type="submission" date="2021-03" db="UniProtKB">
        <authorList>
            <consortium name="EnsemblPlants"/>
        </authorList>
    </citation>
    <scope>IDENTIFICATION</scope>
</reference>
<dbReference type="PANTHER" id="PTHR35046:SF21">
    <property type="entry name" value="RETROTRANSPOSON GAG DOMAIN-CONTAINING PROTEIN-RELATED"/>
    <property type="match status" value="1"/>
</dbReference>
<dbReference type="PROSITE" id="PS50158">
    <property type="entry name" value="ZF_CCHC"/>
    <property type="match status" value="1"/>
</dbReference>
<dbReference type="CDD" id="cd00303">
    <property type="entry name" value="retropepsin_like"/>
    <property type="match status" value="1"/>
</dbReference>
<feature type="coiled-coil region" evidence="2">
    <location>
        <begin position="7"/>
        <end position="34"/>
    </location>
</feature>
<dbReference type="SUPFAM" id="SSF57756">
    <property type="entry name" value="Retrovirus zinc finger-like domains"/>
    <property type="match status" value="1"/>
</dbReference>
<reference evidence="4" key="1">
    <citation type="journal article" date="2017" name="Nature">
        <title>The genome of Chenopodium quinoa.</title>
        <authorList>
            <person name="Jarvis D.E."/>
            <person name="Ho Y.S."/>
            <person name="Lightfoot D.J."/>
            <person name="Schmoeckel S.M."/>
            <person name="Li B."/>
            <person name="Borm T.J.A."/>
            <person name="Ohyanagi H."/>
            <person name="Mineta K."/>
            <person name="Michell C.T."/>
            <person name="Saber N."/>
            <person name="Kharbatia N.M."/>
            <person name="Rupper R.R."/>
            <person name="Sharp A.R."/>
            <person name="Dally N."/>
            <person name="Boughton B.A."/>
            <person name="Woo Y.H."/>
            <person name="Gao G."/>
            <person name="Schijlen E.G.W.M."/>
            <person name="Guo X."/>
            <person name="Momin A.A."/>
            <person name="Negrao S."/>
            <person name="Al-Babili S."/>
            <person name="Gehring C."/>
            <person name="Roessner U."/>
            <person name="Jung C."/>
            <person name="Murphy K."/>
            <person name="Arold S.T."/>
            <person name="Gojobori T."/>
            <person name="van der Linden C.G."/>
            <person name="van Loo E.N."/>
            <person name="Jellen E.N."/>
            <person name="Maughan P.J."/>
            <person name="Tester M."/>
        </authorList>
    </citation>
    <scope>NUCLEOTIDE SEQUENCE [LARGE SCALE GENOMIC DNA]</scope>
    <source>
        <strain evidence="4">cv. PI 614886</strain>
    </source>
</reference>
<dbReference type="Proteomes" id="UP000596660">
    <property type="component" value="Unplaced"/>
</dbReference>
<dbReference type="Gene3D" id="2.40.70.10">
    <property type="entry name" value="Acid Proteases"/>
    <property type="match status" value="1"/>
</dbReference>
<keyword evidence="1" id="KW-0862">Zinc</keyword>
<dbReference type="PANTHER" id="PTHR35046">
    <property type="entry name" value="ZINC KNUCKLE (CCHC-TYPE) FAMILY PROTEIN"/>
    <property type="match status" value="1"/>
</dbReference>
<keyword evidence="1" id="KW-0863">Zinc-finger</keyword>
<evidence type="ECO:0000256" key="1">
    <source>
        <dbReference type="PROSITE-ProRule" id="PRU00047"/>
    </source>
</evidence>
<evidence type="ECO:0000313" key="5">
    <source>
        <dbReference type="Proteomes" id="UP000596660"/>
    </source>
</evidence>
<dbReference type="SMART" id="SM00343">
    <property type="entry name" value="ZnF_C2HC"/>
    <property type="match status" value="1"/>
</dbReference>
<sequence length="413" mass="47209">MVNQAEFAALLDELKKINARLDKSEEVTALLQQELHNREPPPLIRNHTVEEIKLADLPSFDGDGDPDLYLDWERRMEQKQKKPYPSIKPQTENYDIAPSSLDATSKHDKLVSHLKQGQSSLPQSQQKMKQIVCFKCQGMGHLAKQCPNKALITKEEYYTFLSQNVDESDVLEQQHQQALVKDKSQDVTDSYFWENQQVCYAENEPKSLIIRRSLLATLDEKEDEQRSNLFHSKCLINGKVCSFIIDSGSCTNSCALSMVDSLQLPTRKHPQSYKLSWFNDDNGMWVKKQALIGFKVGDYVDQIWCDAVPMTACSLLLGRPWQSDRHVFHNGKTNVYSVLIGDKRLALHPLPPIRPPMPKEQKGGVAHVCFSSCHQEVLDCSNDKRERRDKLLQMRKGTNLQEGSKVWLSLNAQ</sequence>
<feature type="domain" description="CCHC-type" evidence="3">
    <location>
        <begin position="133"/>
        <end position="148"/>
    </location>
</feature>
<protein>
    <recommendedName>
        <fullName evidence="3">CCHC-type domain-containing protein</fullName>
    </recommendedName>
</protein>
<dbReference type="OMA" id="QRIKSCE"/>
<keyword evidence="2" id="KW-0175">Coiled coil</keyword>
<dbReference type="GO" id="GO:0003676">
    <property type="term" value="F:nucleic acid binding"/>
    <property type="evidence" value="ECO:0007669"/>
    <property type="project" value="InterPro"/>
</dbReference>
<evidence type="ECO:0000256" key="2">
    <source>
        <dbReference type="SAM" id="Coils"/>
    </source>
</evidence>
<accession>A0A803LUI9</accession>
<dbReference type="Pfam" id="PF00098">
    <property type="entry name" value="zf-CCHC"/>
    <property type="match status" value="1"/>
</dbReference>
<dbReference type="InterPro" id="IPR001878">
    <property type="entry name" value="Znf_CCHC"/>
</dbReference>
<keyword evidence="5" id="KW-1185">Reference proteome</keyword>
<dbReference type="AlphaFoldDB" id="A0A803LUI9"/>
<evidence type="ECO:0000313" key="4">
    <source>
        <dbReference type="EnsemblPlants" id="AUR62018883-RA:cds"/>
    </source>
</evidence>
<dbReference type="EnsemblPlants" id="AUR62018883-RA">
    <property type="protein sequence ID" value="AUR62018883-RA:cds"/>
    <property type="gene ID" value="AUR62018883"/>
</dbReference>
<dbReference type="Gene3D" id="4.10.60.10">
    <property type="entry name" value="Zinc finger, CCHC-type"/>
    <property type="match status" value="1"/>
</dbReference>
<dbReference type="GO" id="GO:0008270">
    <property type="term" value="F:zinc ion binding"/>
    <property type="evidence" value="ECO:0007669"/>
    <property type="project" value="UniProtKB-KW"/>
</dbReference>
<keyword evidence="1" id="KW-0479">Metal-binding</keyword>
<organism evidence="4 5">
    <name type="scientific">Chenopodium quinoa</name>
    <name type="common">Quinoa</name>
    <dbReference type="NCBI Taxonomy" id="63459"/>
    <lineage>
        <taxon>Eukaryota</taxon>
        <taxon>Viridiplantae</taxon>
        <taxon>Streptophyta</taxon>
        <taxon>Embryophyta</taxon>
        <taxon>Tracheophyta</taxon>
        <taxon>Spermatophyta</taxon>
        <taxon>Magnoliopsida</taxon>
        <taxon>eudicotyledons</taxon>
        <taxon>Gunneridae</taxon>
        <taxon>Pentapetalae</taxon>
        <taxon>Caryophyllales</taxon>
        <taxon>Chenopodiaceae</taxon>
        <taxon>Chenopodioideae</taxon>
        <taxon>Atripliceae</taxon>
        <taxon>Chenopodium</taxon>
    </lineage>
</organism>
<dbReference type="InterPro" id="IPR021109">
    <property type="entry name" value="Peptidase_aspartic_dom_sf"/>
</dbReference>